<dbReference type="Gene3D" id="1.25.40.20">
    <property type="entry name" value="Ankyrin repeat-containing domain"/>
    <property type="match status" value="2"/>
</dbReference>
<feature type="repeat" description="ANK" evidence="3">
    <location>
        <begin position="163"/>
        <end position="195"/>
    </location>
</feature>
<feature type="repeat" description="ANK" evidence="3">
    <location>
        <begin position="130"/>
        <end position="162"/>
    </location>
</feature>
<organism evidence="5 6">
    <name type="scientific">Deinococcus xinjiangensis</name>
    <dbReference type="NCBI Taxonomy" id="457454"/>
    <lineage>
        <taxon>Bacteria</taxon>
        <taxon>Thermotogati</taxon>
        <taxon>Deinococcota</taxon>
        <taxon>Deinococci</taxon>
        <taxon>Deinococcales</taxon>
        <taxon>Deinococcaceae</taxon>
        <taxon>Deinococcus</taxon>
    </lineage>
</organism>
<proteinExistence type="predicted"/>
<accession>A0ABP9V8Y2</accession>
<dbReference type="EMBL" id="BAABRN010000012">
    <property type="protein sequence ID" value="GAA5501709.1"/>
    <property type="molecule type" value="Genomic_DNA"/>
</dbReference>
<dbReference type="PANTHER" id="PTHR24198">
    <property type="entry name" value="ANKYRIN REPEAT AND PROTEIN KINASE DOMAIN-CONTAINING PROTEIN"/>
    <property type="match status" value="1"/>
</dbReference>
<name>A0ABP9V8Y2_9DEIO</name>
<dbReference type="Pfam" id="PF12796">
    <property type="entry name" value="Ank_2"/>
    <property type="match status" value="1"/>
</dbReference>
<dbReference type="Proteomes" id="UP001458946">
    <property type="component" value="Unassembled WGS sequence"/>
</dbReference>
<dbReference type="PANTHER" id="PTHR24198:SF194">
    <property type="entry name" value="INVERSIN-A"/>
    <property type="match status" value="1"/>
</dbReference>
<dbReference type="PROSITE" id="PS50297">
    <property type="entry name" value="ANK_REP_REGION"/>
    <property type="match status" value="3"/>
</dbReference>
<evidence type="ECO:0000313" key="5">
    <source>
        <dbReference type="EMBL" id="GAA5501709.1"/>
    </source>
</evidence>
<feature type="region of interest" description="Disordered" evidence="4">
    <location>
        <begin position="364"/>
        <end position="409"/>
    </location>
</feature>
<comment type="caution">
    <text evidence="5">The sequence shown here is derived from an EMBL/GenBank/DDBJ whole genome shotgun (WGS) entry which is preliminary data.</text>
</comment>
<protein>
    <recommendedName>
        <fullName evidence="7">Ankyrin</fullName>
    </recommendedName>
</protein>
<evidence type="ECO:0000256" key="4">
    <source>
        <dbReference type="SAM" id="MobiDB-lite"/>
    </source>
</evidence>
<evidence type="ECO:0000256" key="1">
    <source>
        <dbReference type="ARBA" id="ARBA00022737"/>
    </source>
</evidence>
<dbReference type="SMART" id="SM00248">
    <property type="entry name" value="ANK"/>
    <property type="match status" value="6"/>
</dbReference>
<feature type="repeat" description="ANK" evidence="3">
    <location>
        <begin position="95"/>
        <end position="127"/>
    </location>
</feature>
<evidence type="ECO:0008006" key="7">
    <source>
        <dbReference type="Google" id="ProtNLM"/>
    </source>
</evidence>
<dbReference type="InterPro" id="IPR002110">
    <property type="entry name" value="Ankyrin_rpt"/>
</dbReference>
<dbReference type="InterPro" id="IPR036770">
    <property type="entry name" value="Ankyrin_rpt-contain_sf"/>
</dbReference>
<sequence>MSDAVTDLFAAIHANNLEGVRLLIGAEHDLLRSVSPSGLSPVLFAAYYHRPEIVQALVELGAPLSIFEAAAAGQAARVRDILQDNPLLVNAVSPDGFSPLGLAAFFGHEDVASALLAGGADVQAVSHNAMRVQPLHSAVAGNHARLVGALVEAGADVNATQQGGFTPLMGAAQNGNAELVALLLAHGANPAAQTADGRTAQTLAAEEKHESVLKLLPEAGPHSEETGKAEAAAELHTGRMDNEKELIGAGGAVTGVETPDPKDSDPSTLYTNTPAQDRVGAADQSGKASQYQEVVLPDAKEVTGQFDQLATRNVEAMEHTPQAPEYAGAESVAVFGVSTTALDAVVPSAGLGTDMSGAVIDQHLRSAADQNPNYTPPSKMSPPHLSERPADLPTGEPQELQDQVRGDKI</sequence>
<dbReference type="SUPFAM" id="SSF48403">
    <property type="entry name" value="Ankyrin repeat"/>
    <property type="match status" value="1"/>
</dbReference>
<feature type="compositionally biased region" description="Polar residues" evidence="4">
    <location>
        <begin position="368"/>
        <end position="378"/>
    </location>
</feature>
<evidence type="ECO:0000256" key="3">
    <source>
        <dbReference type="PROSITE-ProRule" id="PRU00023"/>
    </source>
</evidence>
<gene>
    <name evidence="5" type="ORF">Dxin01_01448</name>
</gene>
<feature type="region of interest" description="Disordered" evidence="4">
    <location>
        <begin position="252"/>
        <end position="274"/>
    </location>
</feature>
<evidence type="ECO:0000313" key="6">
    <source>
        <dbReference type="Proteomes" id="UP001458946"/>
    </source>
</evidence>
<keyword evidence="2 3" id="KW-0040">ANK repeat</keyword>
<reference evidence="5 6" key="1">
    <citation type="submission" date="2024-02" db="EMBL/GenBank/DDBJ databases">
        <title>Deinococcus xinjiangensis NBRC 107630.</title>
        <authorList>
            <person name="Ichikawa N."/>
            <person name="Katano-Makiyama Y."/>
            <person name="Hidaka K."/>
        </authorList>
    </citation>
    <scope>NUCLEOTIDE SEQUENCE [LARGE SCALE GENOMIC DNA]</scope>
    <source>
        <strain evidence="5 6">NBRC 107630</strain>
    </source>
</reference>
<keyword evidence="1" id="KW-0677">Repeat</keyword>
<dbReference type="Pfam" id="PF00023">
    <property type="entry name" value="Ank"/>
    <property type="match status" value="1"/>
</dbReference>
<evidence type="ECO:0000256" key="2">
    <source>
        <dbReference type="ARBA" id="ARBA00023043"/>
    </source>
</evidence>
<keyword evidence="6" id="KW-1185">Reference proteome</keyword>
<dbReference type="RefSeq" id="WP_353541675.1">
    <property type="nucleotide sequence ID" value="NZ_BAABRN010000012.1"/>
</dbReference>
<dbReference type="PROSITE" id="PS50088">
    <property type="entry name" value="ANK_REPEAT"/>
    <property type="match status" value="4"/>
</dbReference>
<feature type="repeat" description="ANK" evidence="3">
    <location>
        <begin position="37"/>
        <end position="69"/>
    </location>
</feature>